<dbReference type="InterPro" id="IPR006119">
    <property type="entry name" value="Resolv_N"/>
</dbReference>
<dbReference type="Gene3D" id="3.90.1750.20">
    <property type="entry name" value="Putative Large Serine Recombinase, Chain B, Domain 2"/>
    <property type="match status" value="1"/>
</dbReference>
<dbReference type="PROSITE" id="PS51737">
    <property type="entry name" value="RECOMBINASE_DNA_BIND"/>
    <property type="match status" value="1"/>
</dbReference>
<dbReference type="SMART" id="SM00857">
    <property type="entry name" value="Resolvase"/>
    <property type="match status" value="1"/>
</dbReference>
<keyword evidence="2" id="KW-0238">DNA-binding</keyword>
<comment type="caution">
    <text evidence="6">The sequence shown here is derived from an EMBL/GenBank/DDBJ whole genome shotgun (WGS) entry which is preliminary data.</text>
</comment>
<dbReference type="InterPro" id="IPR050639">
    <property type="entry name" value="SSR_resolvase"/>
</dbReference>
<gene>
    <name evidence="6" type="ORF">ACFOE0_06770</name>
</gene>
<dbReference type="Pfam" id="PF07508">
    <property type="entry name" value="Recombinase"/>
    <property type="match status" value="1"/>
</dbReference>
<sequence>MTKAYRYVRFSLANQANGASYERQLEAVQLWKDENQDVELSGESFEDLGLSGHTGKHLENAFGRLLLAIETGKIVKGDYILVEAVDRLGRLPNLDMFDILKKIVDAGVTIVTLDDGNHYNLDNLNRNQGLLASLVGKFEQAYNYSRILSHRVSHSWELRRQKARKGESVKMRTPFWLDKSNEVIPEYSEIIKNVFEWYSLGDGQRVILRKLRERWPEVVGDGFRKDFLLKTAGNKTKMVNAGTVKKWLHNKAAIGYWGDIPGVYEPVVSQELFYKVQAELNSKVKRTSEPKRYFVTGLAKCRCGSNLTFVKNTRKGGKVNINGRCTTRGRVGYGKDKHGNEYGCDNGKTIPAVVLDVIAHQCLPDIVTQLAAANHDKKLSDELHLVEGKLSEISKKIERLSSVLLDSDDAENLPEVGSKIQMLSSERRVLLDNKDALLAKIGNSGRMDDLAFMLEHEGEYRKDYPKFNRLLQKAGYRLVCDGHNITVYIPNGRTYRFEYLGFDRKPANQGGQQYKLKITDHNKVLPIPRDEPITSISGDDFVTVESVIPIEADTLKGKTPQQIASSSALLQEFELNVAEQLVSLATSALKKTE</sequence>
<dbReference type="Proteomes" id="UP001595621">
    <property type="component" value="Unassembled WGS sequence"/>
</dbReference>
<dbReference type="RefSeq" id="WP_248934901.1">
    <property type="nucleotide sequence ID" value="NZ_JAKILF010000002.1"/>
</dbReference>
<dbReference type="PROSITE" id="PS00398">
    <property type="entry name" value="RECOMBINASES_2"/>
    <property type="match status" value="1"/>
</dbReference>
<dbReference type="CDD" id="cd00338">
    <property type="entry name" value="Ser_Recombinase"/>
    <property type="match status" value="1"/>
</dbReference>
<dbReference type="InterPro" id="IPR006118">
    <property type="entry name" value="Recombinase_CS"/>
</dbReference>
<evidence type="ECO:0000313" key="7">
    <source>
        <dbReference type="Proteomes" id="UP001595621"/>
    </source>
</evidence>
<feature type="domain" description="Resolvase/invertase-type recombinase catalytic" evidence="4">
    <location>
        <begin position="3"/>
        <end position="163"/>
    </location>
</feature>
<keyword evidence="1" id="KW-0229">DNA integration</keyword>
<protein>
    <submittedName>
        <fullName evidence="6">Recombinase family protein</fullName>
    </submittedName>
</protein>
<keyword evidence="3" id="KW-0233">DNA recombination</keyword>
<evidence type="ECO:0000256" key="1">
    <source>
        <dbReference type="ARBA" id="ARBA00022908"/>
    </source>
</evidence>
<accession>A0ABV7GBM6</accession>
<dbReference type="PANTHER" id="PTHR30461">
    <property type="entry name" value="DNA-INVERTASE FROM LAMBDOID PROPHAGE"/>
    <property type="match status" value="1"/>
</dbReference>
<dbReference type="Gene3D" id="3.40.50.1390">
    <property type="entry name" value="Resolvase, N-terminal catalytic domain"/>
    <property type="match status" value="1"/>
</dbReference>
<dbReference type="SUPFAM" id="SSF53041">
    <property type="entry name" value="Resolvase-like"/>
    <property type="match status" value="1"/>
</dbReference>
<organism evidence="6 7">
    <name type="scientific">Shewanella submarina</name>
    <dbReference type="NCBI Taxonomy" id="2016376"/>
    <lineage>
        <taxon>Bacteria</taxon>
        <taxon>Pseudomonadati</taxon>
        <taxon>Pseudomonadota</taxon>
        <taxon>Gammaproteobacteria</taxon>
        <taxon>Alteromonadales</taxon>
        <taxon>Shewanellaceae</taxon>
        <taxon>Shewanella</taxon>
    </lineage>
</organism>
<dbReference type="Pfam" id="PF00239">
    <property type="entry name" value="Resolvase"/>
    <property type="match status" value="1"/>
</dbReference>
<dbReference type="InterPro" id="IPR036162">
    <property type="entry name" value="Resolvase-like_N_sf"/>
</dbReference>
<dbReference type="InterPro" id="IPR011109">
    <property type="entry name" value="DNA_bind_recombinase_dom"/>
</dbReference>
<name>A0ABV7GBM6_9GAMM</name>
<evidence type="ECO:0000256" key="2">
    <source>
        <dbReference type="ARBA" id="ARBA00023125"/>
    </source>
</evidence>
<keyword evidence="7" id="KW-1185">Reference proteome</keyword>
<reference evidence="7" key="1">
    <citation type="journal article" date="2019" name="Int. J. Syst. Evol. Microbiol.">
        <title>The Global Catalogue of Microorganisms (GCM) 10K type strain sequencing project: providing services to taxonomists for standard genome sequencing and annotation.</title>
        <authorList>
            <consortium name="The Broad Institute Genomics Platform"/>
            <consortium name="The Broad Institute Genome Sequencing Center for Infectious Disease"/>
            <person name="Wu L."/>
            <person name="Ma J."/>
        </authorList>
    </citation>
    <scope>NUCLEOTIDE SEQUENCE [LARGE SCALE GENOMIC DNA]</scope>
    <source>
        <strain evidence="7">KCTC 52277</strain>
    </source>
</reference>
<evidence type="ECO:0000256" key="3">
    <source>
        <dbReference type="ARBA" id="ARBA00023172"/>
    </source>
</evidence>
<evidence type="ECO:0000313" key="6">
    <source>
        <dbReference type="EMBL" id="MFC3137896.1"/>
    </source>
</evidence>
<dbReference type="InterPro" id="IPR038109">
    <property type="entry name" value="DNA_bind_recomb_sf"/>
</dbReference>
<dbReference type="EMBL" id="JBHRTD010000006">
    <property type="protein sequence ID" value="MFC3137896.1"/>
    <property type="molecule type" value="Genomic_DNA"/>
</dbReference>
<feature type="domain" description="Recombinase" evidence="5">
    <location>
        <begin position="167"/>
        <end position="286"/>
    </location>
</feature>
<dbReference type="PROSITE" id="PS51736">
    <property type="entry name" value="RECOMBINASES_3"/>
    <property type="match status" value="1"/>
</dbReference>
<dbReference type="PANTHER" id="PTHR30461:SF23">
    <property type="entry name" value="DNA RECOMBINASE-RELATED"/>
    <property type="match status" value="1"/>
</dbReference>
<evidence type="ECO:0000259" key="4">
    <source>
        <dbReference type="PROSITE" id="PS51736"/>
    </source>
</evidence>
<proteinExistence type="predicted"/>
<evidence type="ECO:0000259" key="5">
    <source>
        <dbReference type="PROSITE" id="PS51737"/>
    </source>
</evidence>